<gene>
    <name evidence="10" type="ORF">B5766_10935</name>
</gene>
<dbReference type="EMBL" id="NAEP01000051">
    <property type="protein sequence ID" value="PDQ34553.1"/>
    <property type="molecule type" value="Genomic_DNA"/>
</dbReference>
<feature type="transmembrane region" description="Helical" evidence="8">
    <location>
        <begin position="75"/>
        <end position="95"/>
    </location>
</feature>
<dbReference type="Pfam" id="PF00528">
    <property type="entry name" value="BPD_transp_1"/>
    <property type="match status" value="1"/>
</dbReference>
<dbReference type="PANTHER" id="PTHR42929:SF5">
    <property type="entry name" value="ABC TRANSPORTER PERMEASE PROTEIN"/>
    <property type="match status" value="1"/>
</dbReference>
<evidence type="ECO:0000256" key="8">
    <source>
        <dbReference type="RuleBase" id="RU363032"/>
    </source>
</evidence>
<dbReference type="PROSITE" id="PS50928">
    <property type="entry name" value="ABC_TM1"/>
    <property type="match status" value="1"/>
</dbReference>
<name>A0A2A6FQ70_9MICO</name>
<evidence type="ECO:0000313" key="11">
    <source>
        <dbReference type="Proteomes" id="UP000219994"/>
    </source>
</evidence>
<feature type="transmembrane region" description="Helical" evidence="8">
    <location>
        <begin position="102"/>
        <end position="126"/>
    </location>
</feature>
<evidence type="ECO:0000259" key="9">
    <source>
        <dbReference type="PROSITE" id="PS50928"/>
    </source>
</evidence>
<accession>A0A2A6FQ70</accession>
<keyword evidence="4" id="KW-1003">Cell membrane</keyword>
<evidence type="ECO:0000256" key="2">
    <source>
        <dbReference type="ARBA" id="ARBA00007069"/>
    </source>
</evidence>
<reference evidence="11" key="1">
    <citation type="submission" date="2017-03" db="EMBL/GenBank/DDBJ databases">
        <authorList>
            <person name="Lund M.B."/>
        </authorList>
    </citation>
    <scope>NUCLEOTIDE SEQUENCE [LARGE SCALE GENOMIC DNA]</scope>
</reference>
<feature type="transmembrane region" description="Helical" evidence="8">
    <location>
        <begin position="195"/>
        <end position="224"/>
    </location>
</feature>
<dbReference type="SUPFAM" id="SSF161098">
    <property type="entry name" value="MetI-like"/>
    <property type="match status" value="1"/>
</dbReference>
<keyword evidence="6 8" id="KW-1133">Transmembrane helix</keyword>
<evidence type="ECO:0000256" key="4">
    <source>
        <dbReference type="ARBA" id="ARBA00022475"/>
    </source>
</evidence>
<keyword evidence="3 8" id="KW-0813">Transport</keyword>
<dbReference type="AlphaFoldDB" id="A0A2A6FQ70"/>
<feature type="transmembrane region" description="Helical" evidence="8">
    <location>
        <begin position="256"/>
        <end position="276"/>
    </location>
</feature>
<dbReference type="InterPro" id="IPR000515">
    <property type="entry name" value="MetI-like"/>
</dbReference>
<comment type="similarity">
    <text evidence="2">Belongs to the binding-protein-dependent transport system permease family. CysTW subfamily.</text>
</comment>
<dbReference type="InterPro" id="IPR035906">
    <property type="entry name" value="MetI-like_sf"/>
</dbReference>
<evidence type="ECO:0000256" key="6">
    <source>
        <dbReference type="ARBA" id="ARBA00022989"/>
    </source>
</evidence>
<dbReference type="Gene3D" id="1.10.3720.10">
    <property type="entry name" value="MetI-like"/>
    <property type="match status" value="1"/>
</dbReference>
<dbReference type="GO" id="GO:0005886">
    <property type="term" value="C:plasma membrane"/>
    <property type="evidence" value="ECO:0007669"/>
    <property type="project" value="UniProtKB-SubCell"/>
</dbReference>
<keyword evidence="7 8" id="KW-0472">Membrane</keyword>
<dbReference type="Proteomes" id="UP000219994">
    <property type="component" value="Unassembled WGS sequence"/>
</dbReference>
<protein>
    <submittedName>
        <fullName evidence="10">ABC transporter permease</fullName>
    </submittedName>
</protein>
<comment type="subcellular location">
    <subcellularLocation>
        <location evidence="1 8">Cell membrane</location>
        <topology evidence="1 8">Multi-pass membrane protein</topology>
    </subcellularLocation>
</comment>
<evidence type="ECO:0000256" key="7">
    <source>
        <dbReference type="ARBA" id="ARBA00023136"/>
    </source>
</evidence>
<dbReference type="CDD" id="cd06261">
    <property type="entry name" value="TM_PBP2"/>
    <property type="match status" value="1"/>
</dbReference>
<evidence type="ECO:0000256" key="5">
    <source>
        <dbReference type="ARBA" id="ARBA00022692"/>
    </source>
</evidence>
<evidence type="ECO:0000313" key="10">
    <source>
        <dbReference type="EMBL" id="PDQ34553.1"/>
    </source>
</evidence>
<dbReference type="PANTHER" id="PTHR42929">
    <property type="entry name" value="INNER MEMBRANE ABC TRANSPORTER PERMEASE PROTEIN YDCU-RELATED-RELATED"/>
    <property type="match status" value="1"/>
</dbReference>
<dbReference type="GO" id="GO:0055085">
    <property type="term" value="P:transmembrane transport"/>
    <property type="evidence" value="ECO:0007669"/>
    <property type="project" value="InterPro"/>
</dbReference>
<proteinExistence type="inferred from homology"/>
<keyword evidence="5 8" id="KW-0812">Transmembrane</keyword>
<sequence length="291" mass="31106">MSLASEGARRRTWSTVRPLLLLLPAYALLIGVFAYPVLDSMWRSVTEPTAGWGNYAWALGSSGNLAVIGRTFGNALFATMVCVVLGFPFAYLMVISAPRTRAILIAITLVPFWTSLMIRTFAWIVILQDRGIVNSLLAGIGLGPLELLRTNTGVLIGLAHVLMPFMILPLYATMNSIDLRLIMAARSLGASPFSAFWRIFVPLSVPGLAAGSLLVFIQALGFYITPALLGSPADSMLAQSIYSQVNGLLAWGRGGALGVILLTVTLVLLGAVALLIRIGHRRDVSVGIPGQ</sequence>
<evidence type="ECO:0000256" key="1">
    <source>
        <dbReference type="ARBA" id="ARBA00004651"/>
    </source>
</evidence>
<feature type="domain" description="ABC transmembrane type-1" evidence="9">
    <location>
        <begin position="68"/>
        <end position="272"/>
    </location>
</feature>
<evidence type="ECO:0000256" key="3">
    <source>
        <dbReference type="ARBA" id="ARBA00022448"/>
    </source>
</evidence>
<organism evidence="10 11">
    <name type="scientific">Candidatus Lumbricidiphila eiseniae</name>
    <dbReference type="NCBI Taxonomy" id="1969409"/>
    <lineage>
        <taxon>Bacteria</taxon>
        <taxon>Bacillati</taxon>
        <taxon>Actinomycetota</taxon>
        <taxon>Actinomycetes</taxon>
        <taxon>Micrococcales</taxon>
        <taxon>Microbacteriaceae</taxon>
        <taxon>Candidatus Lumbricidiphila</taxon>
    </lineage>
</organism>
<feature type="transmembrane region" description="Helical" evidence="8">
    <location>
        <begin position="154"/>
        <end position="174"/>
    </location>
</feature>
<comment type="caution">
    <text evidence="10">The sequence shown here is derived from an EMBL/GenBank/DDBJ whole genome shotgun (WGS) entry which is preliminary data.</text>
</comment>